<sequence>MINVKSSFLADLSAGIEEKLLTIISNMLPRWGKAVTYFSKTYLQNNTRFRTDRYFAYRNYSKVSAATTTSMPDLLVKEHSDKPESIGLERNSKKFEGREKSRPFVMVSIKTSFSVFNLEKTFKATFSLLVVHMWLCLRRLKEEGNEGVNFGQHVYEIYNHDVELRASKAGVNLLLSRHMKNLERIFYGNIVAYDSAMLPEARQDELHNVIWRNVLSDDGSPMSSDASRVVQACFYLVFQLLLQ</sequence>
<dbReference type="PANTHER" id="PTHR12184:SF1">
    <property type="entry name" value="UBIQUINOL-CYTOCHROME-C REDUCTASE COMPLEX ASSEMBLY FACTOR 1"/>
    <property type="match status" value="1"/>
</dbReference>
<evidence type="ECO:0000313" key="3">
    <source>
        <dbReference type="EMBL" id="KAF6156954.1"/>
    </source>
</evidence>
<proteinExistence type="inferred from homology"/>
<dbReference type="GO" id="GO:0034551">
    <property type="term" value="P:mitochondrial respiratory chain complex III assembly"/>
    <property type="evidence" value="ECO:0007669"/>
    <property type="project" value="TreeGrafter"/>
</dbReference>
<reference evidence="3 4" key="1">
    <citation type="journal article" date="2020" name="IScience">
        <title>Genome Sequencing of the Endangered Kingdonia uniflora (Circaeasteraceae, Ranunculales) Reveals Potential Mechanisms of Evolutionary Specialization.</title>
        <authorList>
            <person name="Sun Y."/>
            <person name="Deng T."/>
            <person name="Zhang A."/>
            <person name="Moore M.J."/>
            <person name="Landis J.B."/>
            <person name="Lin N."/>
            <person name="Zhang H."/>
            <person name="Zhang X."/>
            <person name="Huang J."/>
            <person name="Zhang X."/>
            <person name="Sun H."/>
            <person name="Wang H."/>
        </authorList>
    </citation>
    <scope>NUCLEOTIDE SEQUENCE [LARGE SCALE GENOMIC DNA]</scope>
    <source>
        <strain evidence="3">TB1705</strain>
        <tissue evidence="3">Leaf</tissue>
    </source>
</reference>
<feature type="domain" description="Ubiquinol-cytochrome c chaperone" evidence="2">
    <location>
        <begin position="116"/>
        <end position="223"/>
    </location>
</feature>
<comment type="similarity">
    <text evidence="1">Belongs to the CBP3 family.</text>
</comment>
<dbReference type="OrthoDB" id="10253878at2759"/>
<dbReference type="AlphaFoldDB" id="A0A7J7MQ39"/>
<comment type="caution">
    <text evidence="3">The sequence shown here is derived from an EMBL/GenBank/DDBJ whole genome shotgun (WGS) entry which is preliminary data.</text>
</comment>
<evidence type="ECO:0000259" key="2">
    <source>
        <dbReference type="Pfam" id="PF03981"/>
    </source>
</evidence>
<dbReference type="InterPro" id="IPR021150">
    <property type="entry name" value="Ubiq_cyt_c_chap"/>
</dbReference>
<dbReference type="GO" id="GO:0005739">
    <property type="term" value="C:mitochondrion"/>
    <property type="evidence" value="ECO:0007669"/>
    <property type="project" value="TreeGrafter"/>
</dbReference>
<name>A0A7J7MQ39_9MAGN</name>
<gene>
    <name evidence="3" type="ORF">GIB67_039715</name>
</gene>
<dbReference type="PANTHER" id="PTHR12184">
    <property type="entry name" value="UBIQUINOL-CYTOCHROME C REDUCTASE COMPLEX ASSEMBLY FACTOR 1 FAMILY MEMBER"/>
    <property type="match status" value="1"/>
</dbReference>
<dbReference type="EMBL" id="JACGCM010001289">
    <property type="protein sequence ID" value="KAF6156954.1"/>
    <property type="molecule type" value="Genomic_DNA"/>
</dbReference>
<evidence type="ECO:0000313" key="4">
    <source>
        <dbReference type="Proteomes" id="UP000541444"/>
    </source>
</evidence>
<organism evidence="3 4">
    <name type="scientific">Kingdonia uniflora</name>
    <dbReference type="NCBI Taxonomy" id="39325"/>
    <lineage>
        <taxon>Eukaryota</taxon>
        <taxon>Viridiplantae</taxon>
        <taxon>Streptophyta</taxon>
        <taxon>Embryophyta</taxon>
        <taxon>Tracheophyta</taxon>
        <taxon>Spermatophyta</taxon>
        <taxon>Magnoliopsida</taxon>
        <taxon>Ranunculales</taxon>
        <taxon>Circaeasteraceae</taxon>
        <taxon>Kingdonia</taxon>
    </lineage>
</organism>
<keyword evidence="4" id="KW-1185">Reference proteome</keyword>
<dbReference type="Proteomes" id="UP000541444">
    <property type="component" value="Unassembled WGS sequence"/>
</dbReference>
<protein>
    <recommendedName>
        <fullName evidence="2">Ubiquinol-cytochrome c chaperone domain-containing protein</fullName>
    </recommendedName>
</protein>
<accession>A0A7J7MQ39</accession>
<dbReference type="Pfam" id="PF03981">
    <property type="entry name" value="Ubiq_cyt_C_chap"/>
    <property type="match status" value="1"/>
</dbReference>
<evidence type="ECO:0000256" key="1">
    <source>
        <dbReference type="ARBA" id="ARBA00006407"/>
    </source>
</evidence>
<dbReference type="InterPro" id="IPR007129">
    <property type="entry name" value="Ubiqinol_cyt_c_chaperone_CPB3"/>
</dbReference>